<reference evidence="1" key="2">
    <citation type="submission" date="2023-01" db="EMBL/GenBank/DDBJ databases">
        <authorList>
            <person name="Uljanovas D."/>
        </authorList>
    </citation>
    <scope>NUCLEOTIDE SEQUENCE</scope>
    <source>
        <strain evidence="1">W48</strain>
    </source>
</reference>
<protein>
    <submittedName>
        <fullName evidence="1">Uncharacterized protein</fullName>
    </submittedName>
</protein>
<dbReference type="AlphaFoldDB" id="A0AAW7Q5X0"/>
<evidence type="ECO:0000313" key="1">
    <source>
        <dbReference type="EMBL" id="MDN5114878.1"/>
    </source>
</evidence>
<dbReference type="RefSeq" id="WP_301343221.1">
    <property type="nucleotide sequence ID" value="NZ_JAQJJC010000016.1"/>
</dbReference>
<comment type="caution">
    <text evidence="1">The sequence shown here is derived from an EMBL/GenBank/DDBJ whole genome shotgun (WGS) entry which is preliminary data.</text>
</comment>
<proteinExistence type="predicted"/>
<sequence>MPIFKYQPYYKYNGVTSSQPFRIELDSEDVQFNITQFCNDLLNYFNDIEEVYITQEEDSFVSINANITQTDCDERVKNCLNSLDLFANRIPAN</sequence>
<gene>
    <name evidence="1" type="ORF">PJV88_09585</name>
</gene>
<evidence type="ECO:0000313" key="2">
    <source>
        <dbReference type="Proteomes" id="UP001170713"/>
    </source>
</evidence>
<dbReference type="EMBL" id="JAQJJC010000016">
    <property type="protein sequence ID" value="MDN5114878.1"/>
    <property type="molecule type" value="Genomic_DNA"/>
</dbReference>
<name>A0AAW7Q5X0_9BACT</name>
<dbReference type="Proteomes" id="UP001170713">
    <property type="component" value="Unassembled WGS sequence"/>
</dbReference>
<reference evidence="1" key="1">
    <citation type="journal article" date="2023" name="Microorganisms">
        <title>Genomic Characterization of Arcobacter butzleri Strains Isolated from Various Sources in Lithuania.</title>
        <authorList>
            <person name="Uljanovas D."/>
            <person name="Golz G."/>
            <person name="Fleischmann S."/>
            <person name="Kudirkiene E."/>
            <person name="Kasetiene N."/>
            <person name="Grineviciene A."/>
            <person name="Tamuleviciene E."/>
            <person name="Aksomaitiene J."/>
            <person name="Alter T."/>
            <person name="Malakauskas M."/>
        </authorList>
    </citation>
    <scope>NUCLEOTIDE SEQUENCE</scope>
    <source>
        <strain evidence="1">W48</strain>
    </source>
</reference>
<organism evidence="1 2">
    <name type="scientific">Aliarcobacter butzleri</name>
    <dbReference type="NCBI Taxonomy" id="28197"/>
    <lineage>
        <taxon>Bacteria</taxon>
        <taxon>Pseudomonadati</taxon>
        <taxon>Campylobacterota</taxon>
        <taxon>Epsilonproteobacteria</taxon>
        <taxon>Campylobacterales</taxon>
        <taxon>Arcobacteraceae</taxon>
        <taxon>Aliarcobacter</taxon>
    </lineage>
</organism>
<accession>A0AAW7Q5X0</accession>